<sequence>MMATLLEGTTQQKYIITKVTGDHALTTRLAELGLRVGKMVTVVNSANSGSGLVIYLTGQRLAISQSMAEKVTVTPLDKPQNIPTLPLTDMPIHSSCVVFQLIGDKAVRKRLMDMGLTRNTLIQIYHVAPLGDPIELQVRGYKLSIRKRDAANILVKELQL</sequence>
<dbReference type="PANTHER" id="PTHR42954">
    <property type="entry name" value="FE(2+) TRANSPORT PROTEIN A"/>
    <property type="match status" value="1"/>
</dbReference>
<dbReference type="Pfam" id="PF04023">
    <property type="entry name" value="FeoA"/>
    <property type="match status" value="2"/>
</dbReference>
<protein>
    <submittedName>
        <fullName evidence="3">Ferrous iron transport protein A</fullName>
    </submittedName>
</protein>
<keyword evidence="1" id="KW-0408">Iron</keyword>
<dbReference type="Proteomes" id="UP000051217">
    <property type="component" value="Unassembled WGS sequence"/>
</dbReference>
<dbReference type="InterPro" id="IPR038157">
    <property type="entry name" value="FeoA_core_dom"/>
</dbReference>
<comment type="caution">
    <text evidence="3">The sequence shown here is derived from an EMBL/GenBank/DDBJ whole genome shotgun (WGS) entry which is preliminary data.</text>
</comment>
<dbReference type="InterPro" id="IPR008988">
    <property type="entry name" value="Transcriptional_repressor_C"/>
</dbReference>
<feature type="domain" description="Ferrous iron transporter FeoA-like" evidence="2">
    <location>
        <begin position="3"/>
        <end position="75"/>
    </location>
</feature>
<organism evidence="3 4">
    <name type="scientific">Ligilactobacillus acidipiscis DSM 15836</name>
    <dbReference type="NCBI Taxonomy" id="1423716"/>
    <lineage>
        <taxon>Bacteria</taxon>
        <taxon>Bacillati</taxon>
        <taxon>Bacillota</taxon>
        <taxon>Bacilli</taxon>
        <taxon>Lactobacillales</taxon>
        <taxon>Lactobacillaceae</taxon>
        <taxon>Ligilactobacillus</taxon>
    </lineage>
</organism>
<reference evidence="3 4" key="1">
    <citation type="journal article" date="2015" name="Genome Announc.">
        <title>Expanding the biotechnology potential of lactobacilli through comparative genomics of 213 strains and associated genera.</title>
        <authorList>
            <person name="Sun Z."/>
            <person name="Harris H.M."/>
            <person name="McCann A."/>
            <person name="Guo C."/>
            <person name="Argimon S."/>
            <person name="Zhang W."/>
            <person name="Yang X."/>
            <person name="Jeffery I.B."/>
            <person name="Cooney J.C."/>
            <person name="Kagawa T.F."/>
            <person name="Liu W."/>
            <person name="Song Y."/>
            <person name="Salvetti E."/>
            <person name="Wrobel A."/>
            <person name="Rasinkangas P."/>
            <person name="Parkhill J."/>
            <person name="Rea M.C."/>
            <person name="O'Sullivan O."/>
            <person name="Ritari J."/>
            <person name="Douillard F.P."/>
            <person name="Paul Ross R."/>
            <person name="Yang R."/>
            <person name="Briner A.E."/>
            <person name="Felis G.E."/>
            <person name="de Vos W.M."/>
            <person name="Barrangou R."/>
            <person name="Klaenhammer T.R."/>
            <person name="Caufield P.W."/>
            <person name="Cui Y."/>
            <person name="Zhang H."/>
            <person name="O'Toole P.W."/>
        </authorList>
    </citation>
    <scope>NUCLEOTIDE SEQUENCE [LARGE SCALE GENOMIC DNA]</scope>
    <source>
        <strain evidence="3 4">DSM 15836</strain>
    </source>
</reference>
<keyword evidence="4" id="KW-1185">Reference proteome</keyword>
<dbReference type="PANTHER" id="PTHR42954:SF2">
    <property type="entry name" value="FE(2+) TRANSPORT PROTEIN A"/>
    <property type="match status" value="1"/>
</dbReference>
<feature type="domain" description="Ferrous iron transporter FeoA-like" evidence="2">
    <location>
        <begin position="85"/>
        <end position="157"/>
    </location>
</feature>
<gene>
    <name evidence="3" type="ORF">FC65_GL001704</name>
</gene>
<dbReference type="Gene3D" id="2.30.30.90">
    <property type="match status" value="2"/>
</dbReference>
<evidence type="ECO:0000259" key="2">
    <source>
        <dbReference type="SMART" id="SM00899"/>
    </source>
</evidence>
<dbReference type="SUPFAM" id="SSF50037">
    <property type="entry name" value="C-terminal domain of transcriptional repressors"/>
    <property type="match status" value="2"/>
</dbReference>
<proteinExistence type="predicted"/>
<dbReference type="EMBL" id="AZFI01000005">
    <property type="protein sequence ID" value="KRM31665.1"/>
    <property type="molecule type" value="Genomic_DNA"/>
</dbReference>
<dbReference type="InterPro" id="IPR007167">
    <property type="entry name" value="Fe-transptr_FeoA-like"/>
</dbReference>
<accession>A0ABR5PQ43</accession>
<evidence type="ECO:0000313" key="4">
    <source>
        <dbReference type="Proteomes" id="UP000051217"/>
    </source>
</evidence>
<evidence type="ECO:0000256" key="1">
    <source>
        <dbReference type="ARBA" id="ARBA00023004"/>
    </source>
</evidence>
<name>A0ABR5PQ43_9LACO</name>
<evidence type="ECO:0000313" key="3">
    <source>
        <dbReference type="EMBL" id="KRM31665.1"/>
    </source>
</evidence>
<dbReference type="InterPro" id="IPR052713">
    <property type="entry name" value="FeoA"/>
</dbReference>
<dbReference type="SMART" id="SM00899">
    <property type="entry name" value="FeoA"/>
    <property type="match status" value="2"/>
</dbReference>